<dbReference type="Gene3D" id="1.10.260.40">
    <property type="entry name" value="lambda repressor-like DNA-binding domains"/>
    <property type="match status" value="1"/>
</dbReference>
<dbReference type="PANTHER" id="PTHR30146:SF109">
    <property type="entry name" value="HTH-TYPE TRANSCRIPTIONAL REGULATOR GALS"/>
    <property type="match status" value="1"/>
</dbReference>
<dbReference type="InterPro" id="IPR010982">
    <property type="entry name" value="Lambda_DNA-bd_dom_sf"/>
</dbReference>
<sequence>MDANLAEIAQKAGVSLATASRALNGKGGVKAETRERVLAVAQELRYTVSMAARSLATARTETICYVVHQRHVPLDIDPFYSIIMHGIEAELSRQGYHLLLTTISDEQFKADGMFKPVAERRVDGVILAGPDIAPSFILALKQAEVPLVLVDNTLTAATVDAINSDDILGGKQATEHLIAHGHQTIVALLGPDDWASSSQRGRGYRRAMVAANLTPYLFHAHDTTFDTGKQLMSEALDAVPNLTAVFAANDAIALGAMRTLSQRGRHVPADIAIIGFDDTSLSALSTPALSTVKVFKHEIGRLAAHRMLDILSEESTPPVQMLVATELIPRTSCGCSWE</sequence>
<dbReference type="Proteomes" id="UP000290365">
    <property type="component" value="Chromosome"/>
</dbReference>
<name>A0A4P6JPC1_KTERU</name>
<keyword evidence="2" id="KW-0238">DNA-binding</keyword>
<dbReference type="SUPFAM" id="SSF53822">
    <property type="entry name" value="Periplasmic binding protein-like I"/>
    <property type="match status" value="1"/>
</dbReference>
<dbReference type="RefSeq" id="WP_129888178.1">
    <property type="nucleotide sequence ID" value="NZ_CP035758.1"/>
</dbReference>
<keyword evidence="3" id="KW-0804">Transcription</keyword>
<dbReference type="InterPro" id="IPR000843">
    <property type="entry name" value="HTH_LacI"/>
</dbReference>
<keyword evidence="6" id="KW-1185">Reference proteome</keyword>
<proteinExistence type="predicted"/>
<evidence type="ECO:0000313" key="6">
    <source>
        <dbReference type="Proteomes" id="UP000290365"/>
    </source>
</evidence>
<evidence type="ECO:0000259" key="4">
    <source>
        <dbReference type="PROSITE" id="PS50932"/>
    </source>
</evidence>
<reference evidence="5 6" key="1">
    <citation type="submission" date="2019-01" db="EMBL/GenBank/DDBJ databases">
        <title>Ktedonosporobacter rubrisoli SCAWS-G2.</title>
        <authorList>
            <person name="Huang Y."/>
            <person name="Yan B."/>
        </authorList>
    </citation>
    <scope>NUCLEOTIDE SEQUENCE [LARGE SCALE GENOMIC DNA]</scope>
    <source>
        <strain evidence="5 6">SCAWS-G2</strain>
    </source>
</reference>
<feature type="domain" description="HTH lacI-type" evidence="4">
    <location>
        <begin position="3"/>
        <end position="57"/>
    </location>
</feature>
<protein>
    <submittedName>
        <fullName evidence="5">LacI family transcriptional regulator</fullName>
    </submittedName>
</protein>
<evidence type="ECO:0000256" key="2">
    <source>
        <dbReference type="ARBA" id="ARBA00023125"/>
    </source>
</evidence>
<dbReference type="GO" id="GO:0000976">
    <property type="term" value="F:transcription cis-regulatory region binding"/>
    <property type="evidence" value="ECO:0007669"/>
    <property type="project" value="TreeGrafter"/>
</dbReference>
<dbReference type="Gene3D" id="3.40.50.2300">
    <property type="match status" value="2"/>
</dbReference>
<dbReference type="SUPFAM" id="SSF47413">
    <property type="entry name" value="lambda repressor-like DNA-binding domains"/>
    <property type="match status" value="1"/>
</dbReference>
<evidence type="ECO:0000313" key="5">
    <source>
        <dbReference type="EMBL" id="QBD77115.1"/>
    </source>
</evidence>
<dbReference type="EMBL" id="CP035758">
    <property type="protein sequence ID" value="QBD77115.1"/>
    <property type="molecule type" value="Genomic_DNA"/>
</dbReference>
<dbReference type="KEGG" id="kbs:EPA93_14340"/>
<dbReference type="PROSITE" id="PS50932">
    <property type="entry name" value="HTH_LACI_2"/>
    <property type="match status" value="1"/>
</dbReference>
<evidence type="ECO:0000256" key="3">
    <source>
        <dbReference type="ARBA" id="ARBA00023163"/>
    </source>
</evidence>
<dbReference type="CDD" id="cd01392">
    <property type="entry name" value="HTH_LacI"/>
    <property type="match status" value="1"/>
</dbReference>
<evidence type="ECO:0000256" key="1">
    <source>
        <dbReference type="ARBA" id="ARBA00023015"/>
    </source>
</evidence>
<dbReference type="InterPro" id="IPR046335">
    <property type="entry name" value="LacI/GalR-like_sensor"/>
</dbReference>
<dbReference type="SMART" id="SM00354">
    <property type="entry name" value="HTH_LACI"/>
    <property type="match status" value="1"/>
</dbReference>
<dbReference type="PANTHER" id="PTHR30146">
    <property type="entry name" value="LACI-RELATED TRANSCRIPTIONAL REPRESSOR"/>
    <property type="match status" value="1"/>
</dbReference>
<organism evidence="5 6">
    <name type="scientific">Ktedonosporobacter rubrisoli</name>
    <dbReference type="NCBI Taxonomy" id="2509675"/>
    <lineage>
        <taxon>Bacteria</taxon>
        <taxon>Bacillati</taxon>
        <taxon>Chloroflexota</taxon>
        <taxon>Ktedonobacteria</taxon>
        <taxon>Ktedonobacterales</taxon>
        <taxon>Ktedonosporobacteraceae</taxon>
        <taxon>Ktedonosporobacter</taxon>
    </lineage>
</organism>
<dbReference type="Pfam" id="PF13377">
    <property type="entry name" value="Peripla_BP_3"/>
    <property type="match status" value="1"/>
</dbReference>
<dbReference type="InterPro" id="IPR028082">
    <property type="entry name" value="Peripla_BP_I"/>
</dbReference>
<dbReference type="PROSITE" id="PS00356">
    <property type="entry name" value="HTH_LACI_1"/>
    <property type="match status" value="1"/>
</dbReference>
<accession>A0A4P6JPC1</accession>
<dbReference type="AlphaFoldDB" id="A0A4P6JPC1"/>
<gene>
    <name evidence="5" type="ORF">EPA93_14340</name>
</gene>
<dbReference type="CDD" id="cd06267">
    <property type="entry name" value="PBP1_LacI_sugar_binding-like"/>
    <property type="match status" value="1"/>
</dbReference>
<keyword evidence="1" id="KW-0805">Transcription regulation</keyword>
<dbReference type="Pfam" id="PF00356">
    <property type="entry name" value="LacI"/>
    <property type="match status" value="1"/>
</dbReference>
<dbReference type="GO" id="GO:0003700">
    <property type="term" value="F:DNA-binding transcription factor activity"/>
    <property type="evidence" value="ECO:0007669"/>
    <property type="project" value="TreeGrafter"/>
</dbReference>
<dbReference type="OrthoDB" id="156657at2"/>